<protein>
    <submittedName>
        <fullName evidence="2">Uncharacterized protein</fullName>
    </submittedName>
</protein>
<dbReference type="AlphaFoldDB" id="J9EKB9"/>
<organism evidence="2 3">
    <name type="scientific">Wuchereria bancrofti</name>
    <dbReference type="NCBI Taxonomy" id="6293"/>
    <lineage>
        <taxon>Eukaryota</taxon>
        <taxon>Metazoa</taxon>
        <taxon>Ecdysozoa</taxon>
        <taxon>Nematoda</taxon>
        <taxon>Chromadorea</taxon>
        <taxon>Rhabditida</taxon>
        <taxon>Spirurina</taxon>
        <taxon>Spiruromorpha</taxon>
        <taxon>Filarioidea</taxon>
        <taxon>Onchocercidae</taxon>
        <taxon>Wuchereria</taxon>
    </lineage>
</organism>
<evidence type="ECO:0000256" key="1">
    <source>
        <dbReference type="SAM" id="MobiDB-lite"/>
    </source>
</evidence>
<reference evidence="3" key="1">
    <citation type="submission" date="2012-08" db="EMBL/GenBank/DDBJ databases">
        <title>The Genome Sequence of Wuchereria bancrofti.</title>
        <authorList>
            <person name="Nutman T.B."/>
            <person name="Fink D.L."/>
            <person name="Russ C."/>
            <person name="Young S."/>
            <person name="Zeng Q."/>
            <person name="Koehrsen M."/>
            <person name="Alvarado L."/>
            <person name="Berlin A."/>
            <person name="Chapman S.B."/>
            <person name="Chen Z."/>
            <person name="Freedman E."/>
            <person name="Gellesch M."/>
            <person name="Goldberg J."/>
            <person name="Griggs A."/>
            <person name="Gujja S."/>
            <person name="Heilman E.R."/>
            <person name="Heiman D."/>
            <person name="Hepburn T."/>
            <person name="Howarth C."/>
            <person name="Jen D."/>
            <person name="Larson L."/>
            <person name="Lewis B."/>
            <person name="Mehta T."/>
            <person name="Park D."/>
            <person name="Pearson M."/>
            <person name="Roberts A."/>
            <person name="Saif S."/>
            <person name="Shea T."/>
            <person name="Shenoy N."/>
            <person name="Sisk P."/>
            <person name="Stolte C."/>
            <person name="Sykes S."/>
            <person name="Walk T."/>
            <person name="White J."/>
            <person name="Yandava C."/>
            <person name="Haas B."/>
            <person name="Henn M.R."/>
            <person name="Nusbaum C."/>
            <person name="Birren B."/>
        </authorList>
    </citation>
    <scope>NUCLEOTIDE SEQUENCE [LARGE SCALE GENOMIC DNA]</scope>
    <source>
        <strain evidence="3">NA</strain>
    </source>
</reference>
<dbReference type="Proteomes" id="UP000004810">
    <property type="component" value="Unassembled WGS sequence"/>
</dbReference>
<accession>J9EKB9</accession>
<evidence type="ECO:0000313" key="2">
    <source>
        <dbReference type="EMBL" id="EJW82613.1"/>
    </source>
</evidence>
<proteinExistence type="predicted"/>
<evidence type="ECO:0000313" key="3">
    <source>
        <dbReference type="Proteomes" id="UP000004810"/>
    </source>
</evidence>
<name>J9EKB9_WUCBA</name>
<gene>
    <name evidence="2" type="ORF">WUBG_06476</name>
</gene>
<dbReference type="EMBL" id="ADBV01002757">
    <property type="protein sequence ID" value="EJW82613.1"/>
    <property type="molecule type" value="Genomic_DNA"/>
</dbReference>
<comment type="caution">
    <text evidence="2">The sequence shown here is derived from an EMBL/GenBank/DDBJ whole genome shotgun (WGS) entry which is preliminary data.</text>
</comment>
<sequence>CFPISVINEQHGKTVEQTEELKEKPTLSIKNTSAKSINSQNASYHLSSYEAQTNASFSGDQLPEMNQQHIIDYIGEELDQNLDNETKSHDNNSTDYNINHCKNRSNNDANGVVTVGPKERYRYAPARNSNISKSSARCNQKLHQRSAGIWSQV</sequence>
<feature type="region of interest" description="Disordered" evidence="1">
    <location>
        <begin position="130"/>
        <end position="153"/>
    </location>
</feature>
<feature type="non-terminal residue" evidence="2">
    <location>
        <position position="1"/>
    </location>
</feature>